<dbReference type="Proteomes" id="UP001138500">
    <property type="component" value="Unassembled WGS sequence"/>
</dbReference>
<reference evidence="2 3" key="2">
    <citation type="journal article" date="2021" name="Curr. Genet.">
        <title>Genetic response to nitrogen starvation in the aggressive Eucalyptus foliar pathogen Teratosphaeria destructans.</title>
        <authorList>
            <person name="Havenga M."/>
            <person name="Wingfield B.D."/>
            <person name="Wingfield M.J."/>
            <person name="Dreyer L.L."/>
            <person name="Roets F."/>
            <person name="Aylward J."/>
        </authorList>
    </citation>
    <scope>NUCLEOTIDE SEQUENCE [LARGE SCALE GENOMIC DNA]</scope>
    <source>
        <strain evidence="2">CMW44962</strain>
    </source>
</reference>
<name>A0A9W7SK58_9PEZI</name>
<dbReference type="Pfam" id="PF13671">
    <property type="entry name" value="AAA_33"/>
    <property type="match status" value="1"/>
</dbReference>
<dbReference type="PANTHER" id="PTHR12083">
    <property type="entry name" value="BIFUNCTIONAL POLYNUCLEOTIDE PHOSPHATASE/KINASE"/>
    <property type="match status" value="1"/>
</dbReference>
<dbReference type="InterPro" id="IPR006551">
    <property type="entry name" value="Polynucleotide_phosphatase"/>
</dbReference>
<gene>
    <name evidence="2" type="ORF">Tdes44962_MAKER05380</name>
</gene>
<dbReference type="InterPro" id="IPR013954">
    <property type="entry name" value="PNK3P"/>
</dbReference>
<dbReference type="NCBIfam" id="TIGR01664">
    <property type="entry name" value="DNA-3'-Pase"/>
    <property type="match status" value="1"/>
</dbReference>
<protein>
    <submittedName>
        <fullName evidence="2">Bifunctional polynucleotide phosphatase/kinase</fullName>
    </submittedName>
</protein>
<dbReference type="SUPFAM" id="SSF56784">
    <property type="entry name" value="HAD-like"/>
    <property type="match status" value="1"/>
</dbReference>
<feature type="region of interest" description="Disordered" evidence="1">
    <location>
        <begin position="1"/>
        <end position="22"/>
    </location>
</feature>
<dbReference type="GO" id="GO:0046404">
    <property type="term" value="F:ATP-dependent polydeoxyribonucleotide 5'-hydroxyl-kinase activity"/>
    <property type="evidence" value="ECO:0007669"/>
    <property type="project" value="TreeGrafter"/>
</dbReference>
<dbReference type="InterPro" id="IPR006549">
    <property type="entry name" value="HAD-SF_hydro_IIIA"/>
</dbReference>
<sequence length="478" mass="53126">MAPASLKRVTPTDRDISPPPAKRRIAANTTSAAVNEFFKPLSQKEPEKVTFHTVQDSLLVARYQDALTAERPKPVKIAAFDFDDTVITTKSGNKFARGADDWRWWHATVPTKLKELNDEGYAVVIMSNQAAVSLKSDGKTAKGDMKSLNNIKAKVTAVMNALDMPMSLYAATTHDLYRKPRTGMWDQLLKDYGLAGHGDIDHGRSIFVGDAAGREGDRAAGIKRDHSSSDRDFAANVAIRFHTPEEYFLGEAVKPFVRGFEPAAFIDLPVTTETDRTPILFTKKHQVELVLFCGSPGAGKSTFYWHTLQPLGYERVNQDILKSRDKCMKVATEFAEDGKSVVVDNTNADIETRAAWIKLAHKLRVPVRLVHFTASAKLCEHNDAVRALSGGLVCFEERQSRFKSRAREAVTDSPMVMQMNPEQRTILPRMAFTGFVARYREPRLEEGFEDITKVEFEVCVAGGAQLALRKGSVDVGKC</sequence>
<dbReference type="SUPFAM" id="SSF52540">
    <property type="entry name" value="P-loop containing nucleoside triphosphate hydrolases"/>
    <property type="match status" value="1"/>
</dbReference>
<dbReference type="InterPro" id="IPR036412">
    <property type="entry name" value="HAD-like_sf"/>
</dbReference>
<dbReference type="InterPro" id="IPR023214">
    <property type="entry name" value="HAD_sf"/>
</dbReference>
<dbReference type="PANTHER" id="PTHR12083:SF9">
    <property type="entry name" value="BIFUNCTIONAL POLYNUCLEOTIDE PHOSPHATASE_KINASE"/>
    <property type="match status" value="1"/>
</dbReference>
<keyword evidence="3" id="KW-1185">Reference proteome</keyword>
<dbReference type="Gene3D" id="3.40.50.300">
    <property type="entry name" value="P-loop containing nucleotide triphosphate hydrolases"/>
    <property type="match status" value="1"/>
</dbReference>
<accession>A0A9W7SK58</accession>
<dbReference type="GO" id="GO:0046403">
    <property type="term" value="F:polynucleotide 3'-phosphatase activity"/>
    <property type="evidence" value="ECO:0007669"/>
    <property type="project" value="TreeGrafter"/>
</dbReference>
<dbReference type="NCBIfam" id="TIGR01662">
    <property type="entry name" value="HAD-SF-IIIA"/>
    <property type="match status" value="1"/>
</dbReference>
<dbReference type="Pfam" id="PF08645">
    <property type="entry name" value="PNK3P"/>
    <property type="match status" value="1"/>
</dbReference>
<dbReference type="FunFam" id="3.40.50.1000:FF:000078">
    <property type="entry name" value="Bifunctional polynucleotide phosphatase/kinase"/>
    <property type="match status" value="1"/>
</dbReference>
<dbReference type="GO" id="GO:0006281">
    <property type="term" value="P:DNA repair"/>
    <property type="evidence" value="ECO:0007669"/>
    <property type="project" value="TreeGrafter"/>
</dbReference>
<dbReference type="OrthoDB" id="19045at2759"/>
<dbReference type="Gene3D" id="3.40.50.1000">
    <property type="entry name" value="HAD superfamily/HAD-like"/>
    <property type="match status" value="1"/>
</dbReference>
<dbReference type="GO" id="GO:0003690">
    <property type="term" value="F:double-stranded DNA binding"/>
    <property type="evidence" value="ECO:0007669"/>
    <property type="project" value="TreeGrafter"/>
</dbReference>
<dbReference type="AlphaFoldDB" id="A0A9W7SK58"/>
<comment type="caution">
    <text evidence="2">The sequence shown here is derived from an EMBL/GenBank/DDBJ whole genome shotgun (WGS) entry which is preliminary data.</text>
</comment>
<proteinExistence type="predicted"/>
<dbReference type="EMBL" id="RIBY02002356">
    <property type="protein sequence ID" value="KAH9818186.1"/>
    <property type="molecule type" value="Genomic_DNA"/>
</dbReference>
<evidence type="ECO:0000256" key="1">
    <source>
        <dbReference type="SAM" id="MobiDB-lite"/>
    </source>
</evidence>
<dbReference type="InterPro" id="IPR027417">
    <property type="entry name" value="P-loop_NTPase"/>
</dbReference>
<evidence type="ECO:0000313" key="3">
    <source>
        <dbReference type="Proteomes" id="UP001138500"/>
    </source>
</evidence>
<organism evidence="2 3">
    <name type="scientific">Teratosphaeria destructans</name>
    <dbReference type="NCBI Taxonomy" id="418781"/>
    <lineage>
        <taxon>Eukaryota</taxon>
        <taxon>Fungi</taxon>
        <taxon>Dikarya</taxon>
        <taxon>Ascomycota</taxon>
        <taxon>Pezizomycotina</taxon>
        <taxon>Dothideomycetes</taxon>
        <taxon>Dothideomycetidae</taxon>
        <taxon>Mycosphaerellales</taxon>
        <taxon>Teratosphaeriaceae</taxon>
        <taxon>Teratosphaeria</taxon>
    </lineage>
</organism>
<evidence type="ECO:0000313" key="2">
    <source>
        <dbReference type="EMBL" id="KAH9818186.1"/>
    </source>
</evidence>
<reference evidence="2 3" key="1">
    <citation type="journal article" date="2018" name="IMA Fungus">
        <title>IMA Genome-F 10: Nine draft genome sequences of Claviceps purpurea s.lat., including C. arundinis, C. humidiphila, and C. cf. spartinae, pseudomolecules for the pitch canker pathogen Fusarium circinatum, draft genome of Davidsoniella eucalypti, Grosmannia galeiformis, Quambalaria eucalypti, and Teratosphaeria destructans.</title>
        <authorList>
            <person name="Wingfield B.D."/>
            <person name="Liu M."/>
            <person name="Nguyen H.D."/>
            <person name="Lane F.A."/>
            <person name="Morgan S.W."/>
            <person name="De Vos L."/>
            <person name="Wilken P.M."/>
            <person name="Duong T.A."/>
            <person name="Aylward J."/>
            <person name="Coetzee M.P."/>
            <person name="Dadej K."/>
            <person name="De Beer Z.W."/>
            <person name="Findlay W."/>
            <person name="Havenga M."/>
            <person name="Kolarik M."/>
            <person name="Menzies J.G."/>
            <person name="Naidoo K."/>
            <person name="Pochopski O."/>
            <person name="Shoukouhi P."/>
            <person name="Santana Q.C."/>
            <person name="Seifert K.A."/>
            <person name="Soal N."/>
            <person name="Steenkamp E.T."/>
            <person name="Tatham C.T."/>
            <person name="van der Nest M.A."/>
            <person name="Wingfield M.J."/>
        </authorList>
    </citation>
    <scope>NUCLEOTIDE SEQUENCE [LARGE SCALE GENOMIC DNA]</scope>
    <source>
        <strain evidence="2">CMW44962</strain>
    </source>
</reference>